<comment type="similarity">
    <text evidence="7">Belongs to the radical SAM superfamily. Anaerobic sulfatase-maturating enzyme family.</text>
</comment>
<dbReference type="InterPro" id="IPR058240">
    <property type="entry name" value="rSAM_sf"/>
</dbReference>
<dbReference type="EMBL" id="AP012547">
    <property type="protein sequence ID" value="BAO28331.1"/>
    <property type="molecule type" value="Genomic_DNA"/>
</dbReference>
<accession>W0SBF8</accession>
<evidence type="ECO:0000256" key="1">
    <source>
        <dbReference type="ARBA" id="ARBA00001966"/>
    </source>
</evidence>
<dbReference type="Pfam" id="PF04055">
    <property type="entry name" value="Radical_SAM"/>
    <property type="match status" value="1"/>
</dbReference>
<dbReference type="InterPro" id="IPR023867">
    <property type="entry name" value="Sulphatase_maturase_rSAM"/>
</dbReference>
<evidence type="ECO:0000313" key="11">
    <source>
        <dbReference type="Proteomes" id="UP000031637"/>
    </source>
</evidence>
<dbReference type="NCBIfam" id="TIGR04085">
    <property type="entry name" value="rSAM_more_4Fe4S"/>
    <property type="match status" value="1"/>
</dbReference>
<keyword evidence="3" id="KW-0949">S-adenosyl-L-methionine</keyword>
<evidence type="ECO:0000313" key="10">
    <source>
        <dbReference type="EMBL" id="BAO28331.1"/>
    </source>
</evidence>
<dbReference type="Pfam" id="PF13186">
    <property type="entry name" value="SPASM"/>
    <property type="match status" value="1"/>
</dbReference>
<dbReference type="PANTHER" id="PTHR43273:SF3">
    <property type="entry name" value="ANAEROBIC SULFATASE-MATURATING ENZYME HOMOLOG ASLB-RELATED"/>
    <property type="match status" value="1"/>
</dbReference>
<dbReference type="Gene3D" id="3.20.20.70">
    <property type="entry name" value="Aldolase class I"/>
    <property type="match status" value="1"/>
</dbReference>
<evidence type="ECO:0000256" key="6">
    <source>
        <dbReference type="ARBA" id="ARBA00023014"/>
    </source>
</evidence>
<sequence>MVDPDGSVRQPDKYDAPLLLAGKEQHSFHVMAKPIGPSCNLDCTYCYYLAKADLADGSRSGKMSDEVLERFIRKYIQSVTAKEVVFSWQGGEPTLLGIGFFQRVVELQKKYAKPHQAIQNDLQTNGTLLDDEWCRFLRDNRFLVGLSIDGPREIHDHFRFGKKGQPSFEKVLNAAHLLHRHGVPFNTLTCIHRDNARRPLDIYRFLRRDIGSTNIQFIPIVEHRDFRSVAPQTWRTDSLPRQGEPAAQPGSPDSVVTDWSVAPDDWGYFLCKVFDEWANKDLGKVFVNHFETLVAQHLGLASQMCVYAETCGKGLAIEHDGTIFSCDHYVYPEYRIGKIDEGELRDTALSRAQVKFGYAKSETLPRQCRECDYLSDCWGECPKNRVIRTADGEPELNYLCSGLKKFFGHAIPRVERIVAEIRKHGVRPQPRM</sequence>
<dbReference type="SFLD" id="SFLDG01384">
    <property type="entry name" value="thioether_bond_formation_requi"/>
    <property type="match status" value="1"/>
</dbReference>
<dbReference type="STRING" id="1223802.SUTH_00517"/>
<dbReference type="InterPro" id="IPR023885">
    <property type="entry name" value="4Fe4S-binding_SPASM_dom"/>
</dbReference>
<dbReference type="SFLD" id="SFLDS00029">
    <property type="entry name" value="Radical_SAM"/>
    <property type="match status" value="1"/>
</dbReference>
<name>W0SBF8_9PROT</name>
<dbReference type="SFLD" id="SFLDG01067">
    <property type="entry name" value="SPASM/twitch_domain_containing"/>
    <property type="match status" value="1"/>
</dbReference>
<dbReference type="SFLD" id="SFLDF00285">
    <property type="entry name" value="anaerobic_Ser-type_sulfatase-m"/>
    <property type="match status" value="1"/>
</dbReference>
<keyword evidence="4" id="KW-0479">Metal-binding</keyword>
<dbReference type="CDD" id="cd01335">
    <property type="entry name" value="Radical_SAM"/>
    <property type="match status" value="1"/>
</dbReference>
<dbReference type="HOGENOM" id="CLU_009273_10_0_4"/>
<evidence type="ECO:0000256" key="2">
    <source>
        <dbReference type="ARBA" id="ARBA00022485"/>
    </source>
</evidence>
<dbReference type="GO" id="GO:0051539">
    <property type="term" value="F:4 iron, 4 sulfur cluster binding"/>
    <property type="evidence" value="ECO:0007669"/>
    <property type="project" value="UniProtKB-KW"/>
</dbReference>
<gene>
    <name evidence="10" type="ORF">SUTH_00517</name>
</gene>
<dbReference type="PROSITE" id="PS51918">
    <property type="entry name" value="RADICAL_SAM"/>
    <property type="match status" value="1"/>
</dbReference>
<dbReference type="GO" id="GO:0016491">
    <property type="term" value="F:oxidoreductase activity"/>
    <property type="evidence" value="ECO:0007669"/>
    <property type="project" value="InterPro"/>
</dbReference>
<dbReference type="CDD" id="cd21120">
    <property type="entry name" value="SPASM_anSME"/>
    <property type="match status" value="1"/>
</dbReference>
<evidence type="ECO:0000256" key="7">
    <source>
        <dbReference type="ARBA" id="ARBA00023601"/>
    </source>
</evidence>
<dbReference type="InterPro" id="IPR013785">
    <property type="entry name" value="Aldolase_TIM"/>
</dbReference>
<evidence type="ECO:0000256" key="3">
    <source>
        <dbReference type="ARBA" id="ARBA00022691"/>
    </source>
</evidence>
<keyword evidence="5" id="KW-0408">Iron</keyword>
<dbReference type="Proteomes" id="UP000031637">
    <property type="component" value="Chromosome"/>
</dbReference>
<dbReference type="KEGG" id="shd:SUTH_00517"/>
<dbReference type="GO" id="GO:0046872">
    <property type="term" value="F:metal ion binding"/>
    <property type="evidence" value="ECO:0007669"/>
    <property type="project" value="UniProtKB-KW"/>
</dbReference>
<dbReference type="NCBIfam" id="TIGR03942">
    <property type="entry name" value="sulfatase_rSAM"/>
    <property type="match status" value="1"/>
</dbReference>
<proteinExistence type="inferred from homology"/>
<dbReference type="InterPro" id="IPR047207">
    <property type="entry name" value="SPASM_anSME"/>
</dbReference>
<dbReference type="SUPFAM" id="SSF102114">
    <property type="entry name" value="Radical SAM enzymes"/>
    <property type="match status" value="1"/>
</dbReference>
<feature type="region of interest" description="Disordered" evidence="8">
    <location>
        <begin position="234"/>
        <end position="256"/>
    </location>
</feature>
<comment type="cofactor">
    <cofactor evidence="1">
        <name>[4Fe-4S] cluster</name>
        <dbReference type="ChEBI" id="CHEBI:49883"/>
    </cofactor>
</comment>
<keyword evidence="2" id="KW-0004">4Fe-4S</keyword>
<evidence type="ECO:0000256" key="4">
    <source>
        <dbReference type="ARBA" id="ARBA00022723"/>
    </source>
</evidence>
<evidence type="ECO:0000256" key="5">
    <source>
        <dbReference type="ARBA" id="ARBA00023004"/>
    </source>
</evidence>
<dbReference type="SFLD" id="SFLDG01386">
    <property type="entry name" value="main_SPASM_domain-containing"/>
    <property type="match status" value="1"/>
</dbReference>
<feature type="domain" description="Radical SAM core" evidence="9">
    <location>
        <begin position="22"/>
        <end position="249"/>
    </location>
</feature>
<dbReference type="SFLD" id="SFLDG01072">
    <property type="entry name" value="dehydrogenase_like"/>
    <property type="match status" value="1"/>
</dbReference>
<dbReference type="InterPro" id="IPR034491">
    <property type="entry name" value="Anaerob_Ser_sulfatase-maturase"/>
</dbReference>
<dbReference type="AlphaFoldDB" id="W0SBF8"/>
<reference evidence="10 11" key="1">
    <citation type="journal article" date="2014" name="Syst. Appl. Microbiol.">
        <title>Complete genomes of freshwater sulfur oxidizers Sulfuricella denitrificans skB26 and Sulfuritalea hydrogenivorans sk43H: genetic insights into the sulfur oxidation pathway of betaproteobacteria.</title>
        <authorList>
            <person name="Watanabe T."/>
            <person name="Kojima H."/>
            <person name="Fukui M."/>
        </authorList>
    </citation>
    <scope>NUCLEOTIDE SEQUENCE [LARGE SCALE GENOMIC DNA]</scope>
    <source>
        <strain evidence="10">DSM22779</strain>
    </source>
</reference>
<keyword evidence="11" id="KW-1185">Reference proteome</keyword>
<organism evidence="10 11">
    <name type="scientific">Sulfuritalea hydrogenivorans sk43H</name>
    <dbReference type="NCBI Taxonomy" id="1223802"/>
    <lineage>
        <taxon>Bacteria</taxon>
        <taxon>Pseudomonadati</taxon>
        <taxon>Pseudomonadota</taxon>
        <taxon>Betaproteobacteria</taxon>
        <taxon>Nitrosomonadales</taxon>
        <taxon>Sterolibacteriaceae</taxon>
        <taxon>Sulfuritalea</taxon>
    </lineage>
</organism>
<evidence type="ECO:0000256" key="8">
    <source>
        <dbReference type="SAM" id="MobiDB-lite"/>
    </source>
</evidence>
<evidence type="ECO:0000259" key="9">
    <source>
        <dbReference type="PROSITE" id="PS51918"/>
    </source>
</evidence>
<dbReference type="PANTHER" id="PTHR43273">
    <property type="entry name" value="ANAEROBIC SULFATASE-MATURATING ENZYME HOMOLOG ASLB-RELATED"/>
    <property type="match status" value="1"/>
</dbReference>
<protein>
    <submittedName>
        <fullName evidence="10">Radical SAM protein</fullName>
    </submittedName>
</protein>
<keyword evidence="6" id="KW-0411">Iron-sulfur</keyword>
<dbReference type="InterPro" id="IPR007197">
    <property type="entry name" value="rSAM"/>
</dbReference>